<feature type="region of interest" description="Disordered" evidence="1">
    <location>
        <begin position="1"/>
        <end position="59"/>
    </location>
</feature>
<evidence type="ECO:0000313" key="3">
    <source>
        <dbReference type="Proteomes" id="UP000029507"/>
    </source>
</evidence>
<dbReference type="AlphaFoldDB" id="A0A089LSJ2"/>
<gene>
    <name evidence="2" type="ORF">PSTEL_16695</name>
</gene>
<accession>A0A089LSJ2</accession>
<evidence type="ECO:0000256" key="1">
    <source>
        <dbReference type="SAM" id="MobiDB-lite"/>
    </source>
</evidence>
<name>A0A089LSJ2_9BACL</name>
<dbReference type="EMBL" id="CP009286">
    <property type="protein sequence ID" value="AIQ64496.1"/>
    <property type="molecule type" value="Genomic_DNA"/>
</dbReference>
<dbReference type="KEGG" id="pste:PSTEL_16695"/>
<keyword evidence="3" id="KW-1185">Reference proteome</keyword>
<reference evidence="2 3" key="1">
    <citation type="submission" date="2014-08" db="EMBL/GenBank/DDBJ databases">
        <title>Comparative genomics of the Paenibacillus odorifer group.</title>
        <authorList>
            <person name="den Bakker H.C."/>
            <person name="Tsai Y.-C."/>
            <person name="Martin N."/>
            <person name="Korlach J."/>
            <person name="Wiedmann M."/>
        </authorList>
    </citation>
    <scope>NUCLEOTIDE SEQUENCE [LARGE SCALE GENOMIC DNA]</scope>
    <source>
        <strain evidence="2 3">DSM 14472</strain>
    </source>
</reference>
<organism evidence="2 3">
    <name type="scientific">Paenibacillus stellifer</name>
    <dbReference type="NCBI Taxonomy" id="169760"/>
    <lineage>
        <taxon>Bacteria</taxon>
        <taxon>Bacillati</taxon>
        <taxon>Bacillota</taxon>
        <taxon>Bacilli</taxon>
        <taxon>Bacillales</taxon>
        <taxon>Paenibacillaceae</taxon>
        <taxon>Paenibacillus</taxon>
    </lineage>
</organism>
<proteinExistence type="predicted"/>
<dbReference type="HOGENOM" id="CLU_2956332_0_0_9"/>
<evidence type="ECO:0000313" key="2">
    <source>
        <dbReference type="EMBL" id="AIQ64496.1"/>
    </source>
</evidence>
<dbReference type="RefSeq" id="WP_038696814.1">
    <property type="nucleotide sequence ID" value="NZ_CP009286.1"/>
</dbReference>
<sequence length="59" mass="6416">MNELKRNKLNNPENEESSISGSGGLQQSGDADDGLKSAEELEQAAKLVDAMEQPDSFEY</sequence>
<protein>
    <submittedName>
        <fullName evidence="2">Uncharacterized protein</fullName>
    </submittedName>
</protein>
<dbReference type="Proteomes" id="UP000029507">
    <property type="component" value="Chromosome"/>
</dbReference>